<dbReference type="EMBL" id="JBHTJT010000060">
    <property type="protein sequence ID" value="MFD0982823.1"/>
    <property type="molecule type" value="Genomic_DNA"/>
</dbReference>
<keyword evidence="2" id="KW-1185">Reference proteome</keyword>
<proteinExistence type="predicted"/>
<name>A0ABW3IX99_9RHOB</name>
<gene>
    <name evidence="1" type="ORF">ACFQ2S_24615</name>
</gene>
<dbReference type="Proteomes" id="UP001597108">
    <property type="component" value="Unassembled WGS sequence"/>
</dbReference>
<sequence length="294" mass="33015">MFERVSEDRTFKTDSADFVSADISDTLWAEAHYHEGSCRIWTASERHRLIWRNDNLCFPADHHLTIIWEESVPLHRFLAAVFVAFVSPGGTLADPVPCPDPMLRVDAPGQAVLERVCHAASAARDAASVCALAQIEPIEILLVDTPAHPVKRCLAICEGNRIEIVRPELLIEKLQSDDPYAVLSGAIVFNSLLRHEMAHALLQQALKERDVQLVDHEFVAAALEFAGMPLQYRERLLDETSADWEATRDNINIFVYSFAPREFAATSWRYFEENGCMPIEGIIQGTFSFGSGHR</sequence>
<evidence type="ECO:0000313" key="2">
    <source>
        <dbReference type="Proteomes" id="UP001597108"/>
    </source>
</evidence>
<protein>
    <submittedName>
        <fullName evidence="1">Uncharacterized protein</fullName>
    </submittedName>
</protein>
<organism evidence="1 2">
    <name type="scientific">Tropicimonas aquimaris</name>
    <dbReference type="NCBI Taxonomy" id="914152"/>
    <lineage>
        <taxon>Bacteria</taxon>
        <taxon>Pseudomonadati</taxon>
        <taxon>Pseudomonadota</taxon>
        <taxon>Alphaproteobacteria</taxon>
        <taxon>Rhodobacterales</taxon>
        <taxon>Roseobacteraceae</taxon>
        <taxon>Tropicimonas</taxon>
    </lineage>
</organism>
<comment type="caution">
    <text evidence="1">The sequence shown here is derived from an EMBL/GenBank/DDBJ whole genome shotgun (WGS) entry which is preliminary data.</text>
</comment>
<accession>A0ABW3IX99</accession>
<evidence type="ECO:0000313" key="1">
    <source>
        <dbReference type="EMBL" id="MFD0982823.1"/>
    </source>
</evidence>
<reference evidence="2" key="1">
    <citation type="journal article" date="2019" name="Int. J. Syst. Evol. Microbiol.">
        <title>The Global Catalogue of Microorganisms (GCM) 10K type strain sequencing project: providing services to taxonomists for standard genome sequencing and annotation.</title>
        <authorList>
            <consortium name="The Broad Institute Genomics Platform"/>
            <consortium name="The Broad Institute Genome Sequencing Center for Infectious Disease"/>
            <person name="Wu L."/>
            <person name="Ma J."/>
        </authorList>
    </citation>
    <scope>NUCLEOTIDE SEQUENCE [LARGE SCALE GENOMIC DNA]</scope>
    <source>
        <strain evidence="2">CCUG 60524</strain>
    </source>
</reference>
<dbReference type="RefSeq" id="WP_386079347.1">
    <property type="nucleotide sequence ID" value="NZ_JBHTJT010000060.1"/>
</dbReference>